<reference evidence="1 2" key="1">
    <citation type="journal article" date="2024" name="bioRxiv">
        <title>A reference genome for Trichogramma kaykai: A tiny desert-dwelling parasitoid wasp with competing sex-ratio distorters.</title>
        <authorList>
            <person name="Culotta J."/>
            <person name="Lindsey A.R."/>
        </authorList>
    </citation>
    <scope>NUCLEOTIDE SEQUENCE [LARGE SCALE GENOMIC DNA]</scope>
    <source>
        <strain evidence="1 2">KSX58</strain>
    </source>
</reference>
<dbReference type="PANTHER" id="PTHR47501">
    <property type="entry name" value="TRANSPOSASE-RELATED"/>
    <property type="match status" value="1"/>
</dbReference>
<dbReference type="InterPro" id="IPR012337">
    <property type="entry name" value="RNaseH-like_sf"/>
</dbReference>
<proteinExistence type="predicted"/>
<dbReference type="Proteomes" id="UP001627154">
    <property type="component" value="Unassembled WGS sequence"/>
</dbReference>
<evidence type="ECO:0000313" key="1">
    <source>
        <dbReference type="EMBL" id="KAL3386929.1"/>
    </source>
</evidence>
<protein>
    <submittedName>
        <fullName evidence="1">Uncharacterized protein</fullName>
    </submittedName>
</protein>
<dbReference type="PANTHER" id="PTHR47501:SF5">
    <property type="entry name" value="HAT C-TERMINAL DIMERISATION DOMAIN-CONTAINING PROTEIN"/>
    <property type="match status" value="1"/>
</dbReference>
<gene>
    <name evidence="1" type="ORF">TKK_017700</name>
</gene>
<accession>A0ABD2W240</accession>
<organism evidence="1 2">
    <name type="scientific">Trichogramma kaykai</name>
    <dbReference type="NCBI Taxonomy" id="54128"/>
    <lineage>
        <taxon>Eukaryota</taxon>
        <taxon>Metazoa</taxon>
        <taxon>Ecdysozoa</taxon>
        <taxon>Arthropoda</taxon>
        <taxon>Hexapoda</taxon>
        <taxon>Insecta</taxon>
        <taxon>Pterygota</taxon>
        <taxon>Neoptera</taxon>
        <taxon>Endopterygota</taxon>
        <taxon>Hymenoptera</taxon>
        <taxon>Apocrita</taxon>
        <taxon>Proctotrupomorpha</taxon>
        <taxon>Chalcidoidea</taxon>
        <taxon>Trichogrammatidae</taxon>
        <taxon>Trichogramma</taxon>
    </lineage>
</organism>
<evidence type="ECO:0000313" key="2">
    <source>
        <dbReference type="Proteomes" id="UP001627154"/>
    </source>
</evidence>
<name>A0ABD2W240_9HYME</name>
<comment type="caution">
    <text evidence="1">The sequence shown here is derived from an EMBL/GenBank/DDBJ whole genome shotgun (WGS) entry which is preliminary data.</text>
</comment>
<dbReference type="SUPFAM" id="SSF53098">
    <property type="entry name" value="Ribonuclease H-like"/>
    <property type="match status" value="1"/>
</dbReference>
<sequence length="325" mass="37928">MKDVLAKQTTVCMTADIWNRRFMGVTAHWINPDDFSRKSAALSCKRFPGSHTFDAVAEMLESLHLQFGFTTDKVVGTVTDNGSNFVKAFREFAIDDFEPVVPGEQEMSQDNLEEDHEADEDEVFDVDEMVEPMDLMTYSLPKHYRCASHKLNLLATTDFMKVIDKNSAYKSDYTRVMRKSRLIWKSLKSTKKREEISEYLGCSLQRPVPTGWHSLYDSWKQLHELRHKINSEKMQGICGLREKFTMENFQLIKEYLTFNEPIKKGIDKLQAENNIYYGYFLPTLLTIRQRWQELLQDGSEVELSTIVLEQMIDKLESRFSDFFAI</sequence>
<keyword evidence="2" id="KW-1185">Reference proteome</keyword>
<dbReference type="AlphaFoldDB" id="A0ABD2W240"/>
<dbReference type="EMBL" id="JBJJXI010000142">
    <property type="protein sequence ID" value="KAL3386929.1"/>
    <property type="molecule type" value="Genomic_DNA"/>
</dbReference>